<dbReference type="InterPro" id="IPR007867">
    <property type="entry name" value="GMC_OxRtase_C"/>
</dbReference>
<dbReference type="SUPFAM" id="SSF51905">
    <property type="entry name" value="FAD/NAD(P)-binding domain"/>
    <property type="match status" value="1"/>
</dbReference>
<dbReference type="PROSITE" id="PS00624">
    <property type="entry name" value="GMC_OXRED_2"/>
    <property type="match status" value="1"/>
</dbReference>
<dbReference type="PDB" id="8S2Y">
    <property type="method" value="X-ray"/>
    <property type="resolution" value="1.64 A"/>
    <property type="chains" value="A/B=19-558"/>
</dbReference>
<feature type="binding site" evidence="10">
    <location>
        <position position="135"/>
    </location>
    <ligand>
        <name>FAD</name>
        <dbReference type="ChEBI" id="CHEBI:57692"/>
    </ligand>
</feature>
<dbReference type="InterPro" id="IPR000172">
    <property type="entry name" value="GMC_OxRdtase_N"/>
</dbReference>
<feature type="binding site" evidence="10">
    <location>
        <position position="140"/>
    </location>
    <ligand>
        <name>FAD</name>
        <dbReference type="ChEBI" id="CHEBI:57692"/>
    </ligand>
</feature>
<evidence type="ECO:0000256" key="2">
    <source>
        <dbReference type="ARBA" id="ARBA00022729"/>
    </source>
</evidence>
<feature type="disulfide bond" evidence="4 10">
    <location>
        <begin position="448"/>
        <end position="489"/>
    </location>
</feature>
<name>A9NXU5_PICSI</name>
<proteinExistence type="evidence at protein level"/>
<dbReference type="InterPro" id="IPR051871">
    <property type="entry name" value="GMC_Oxidoreductase-Related"/>
</dbReference>
<feature type="disulfide bond" evidence="10">
    <location>
        <begin position="364"/>
        <end position="471"/>
    </location>
</feature>
<dbReference type="Pfam" id="PF00732">
    <property type="entry name" value="GMC_oxred_N"/>
    <property type="match status" value="1"/>
</dbReference>
<organism evidence="9">
    <name type="scientific">Picea sitchensis</name>
    <name type="common">Sitka spruce</name>
    <name type="synonym">Pinus sitchensis</name>
    <dbReference type="NCBI Taxonomy" id="3332"/>
    <lineage>
        <taxon>Eukaryota</taxon>
        <taxon>Viridiplantae</taxon>
        <taxon>Streptophyta</taxon>
        <taxon>Embryophyta</taxon>
        <taxon>Tracheophyta</taxon>
        <taxon>Spermatophyta</taxon>
        <taxon>Pinopsida</taxon>
        <taxon>Pinidae</taxon>
        <taxon>Conifers I</taxon>
        <taxon>Pinales</taxon>
        <taxon>Pinaceae</taxon>
        <taxon>Picea</taxon>
    </lineage>
</organism>
<feature type="binding site" evidence="10">
    <location>
        <position position="538"/>
    </location>
    <ligand>
        <name>FAD</name>
        <dbReference type="ChEBI" id="CHEBI:57692"/>
    </ligand>
</feature>
<feature type="binding site" evidence="10">
    <location>
        <position position="66"/>
    </location>
    <ligand>
        <name>FAD</name>
        <dbReference type="ChEBI" id="CHEBI:57692"/>
    </ligand>
</feature>
<dbReference type="SUPFAM" id="SSF54373">
    <property type="entry name" value="FAD-linked reductases, C-terminal domain"/>
    <property type="match status" value="1"/>
</dbReference>
<feature type="binding site" evidence="10">
    <location>
        <position position="142"/>
    </location>
    <ligand>
        <name>FAD</name>
        <dbReference type="ChEBI" id="CHEBI:57692"/>
    </ligand>
</feature>
<evidence type="ECO:0000313" key="9">
    <source>
        <dbReference type="EMBL" id="ABK25456.1"/>
    </source>
</evidence>
<dbReference type="AlphaFoldDB" id="A9NXU5"/>
<dbReference type="Gene3D" id="3.30.410.40">
    <property type="match status" value="1"/>
</dbReference>
<keyword evidence="2 6" id="KW-0732">Signal</keyword>
<feature type="signal peptide" evidence="6">
    <location>
        <begin position="1"/>
        <end position="23"/>
    </location>
</feature>
<comment type="similarity">
    <text evidence="1 5">Belongs to the GMC oxidoreductase family.</text>
</comment>
<keyword evidence="10" id="KW-0479">Metal-binding</keyword>
<feature type="domain" description="Glucose-methanol-choline oxidoreductase N-terminal" evidence="8">
    <location>
        <begin position="317"/>
        <end position="331"/>
    </location>
</feature>
<protein>
    <recommendedName>
        <fullName evidence="7 8">Glucose-methanol-choline oxidoreductase N-terminal domain-containing protein</fullName>
    </recommendedName>
</protein>
<feature type="binding site" evidence="3 10">
    <location>
        <position position="526"/>
    </location>
    <ligand>
        <name>FAD</name>
        <dbReference type="ChEBI" id="CHEBI:57692"/>
    </ligand>
</feature>
<reference evidence="9" key="1">
    <citation type="journal article" date="2008" name="BMC Genomics">
        <title>A conifer genomics resource of 200,000 spruce (Picea spp.) ESTs and 6,464 high-quality, sequence-finished full-length cDNAs for Sitka spruce (Picea sitchensis).</title>
        <authorList>
            <person name="Ralph S.G."/>
            <person name="Chun H.J."/>
            <person name="Kolosova N."/>
            <person name="Cooper D."/>
            <person name="Oddy C."/>
            <person name="Ritland C.E."/>
            <person name="Kirkpatrick R."/>
            <person name="Moore R."/>
            <person name="Barber S."/>
            <person name="Holt R.A."/>
            <person name="Jones S.J."/>
            <person name="Marra M.A."/>
            <person name="Douglas C.J."/>
            <person name="Ritland K."/>
            <person name="Bohlmann J."/>
        </authorList>
    </citation>
    <scope>NUCLEOTIDE SEQUENCE</scope>
    <source>
        <tissue evidence="9">Bark</tissue>
    </source>
</reference>
<evidence type="ECO:0000259" key="8">
    <source>
        <dbReference type="PROSITE" id="PS00624"/>
    </source>
</evidence>
<keyword evidence="10" id="KW-0106">Calcium</keyword>
<dbReference type="SMR" id="A9NXU5"/>
<keyword evidence="5 10" id="KW-0285">Flavoprotein</keyword>
<dbReference type="PIRSF" id="PIRSF000137">
    <property type="entry name" value="Alcohol_oxidase"/>
    <property type="match status" value="1"/>
</dbReference>
<sequence length="558" mass="61082">MMIMALNTRTCFLLLTMLTMMSSNQLFSSSQAATTPSGFPFAFMTVDGERAAARRYDYIVVGGGAAGCPLAATLSTRYSVLVLERGGSPYGNPDIQNADAYGKVLLETDNYTSPAQAFISEDGVSSARARVLGGGTAINAGFYSRASSDYVSNAGWDEGLVEESYEWVEKQNAFKPQHLSPWSSAIRDGLVEAGVLPYNGYTLDHLDGTKISASIFDSKGKRHTAADLLKSANPDNIVVLLNATVSRVLFNSPAEETKDGSSQKPRASGVEFMDGHGRSYQVFLNESSRSSKDFDQNQSKNILEEKGKGPEVILTAGALGSPQLLLLSGIGPSKHLRELNIPLILDLPLVGQRIQDNPIASVTCKSHHFYYQQIVGITQFSQNYIEPPSIFVNGSVSPHGRNEYNISIFEKLAFPLSRGELQLRSRDPRDNPSVRYNYYSHPLDFERCVQGVRVIAQLLNTPSLRRSNASCFHGSPINMSDDAAMAQICRDTLSTVWHYHGGCEVGYVVNERYQVNGVDNLRIVDGSTYRDSPGTNPQATTMMLGRYMGVKILQEQAE</sequence>
<feature type="binding site" evidence="3">
    <location>
        <begin position="537"/>
        <end position="538"/>
    </location>
    <ligand>
        <name>FAD</name>
        <dbReference type="ChEBI" id="CHEBI:57692"/>
    </ligand>
</feature>
<dbReference type="Gene3D" id="3.50.50.60">
    <property type="entry name" value="FAD/NAD(P)-binding domain"/>
    <property type="match status" value="1"/>
</dbReference>
<evidence type="ECO:0000256" key="6">
    <source>
        <dbReference type="SAM" id="SignalP"/>
    </source>
</evidence>
<feature type="binding site" evidence="10">
    <location>
        <position position="153"/>
    </location>
    <ligand>
        <name>Ca(2+)</name>
        <dbReference type="ChEBI" id="CHEBI:29108"/>
    </ligand>
</feature>
<comment type="cofactor">
    <cofactor evidence="3">
        <name>FAD</name>
        <dbReference type="ChEBI" id="CHEBI:57692"/>
    </cofactor>
</comment>
<reference evidence="10" key="2">
    <citation type="submission" date="2024-02" db="PDB data bank">
        <title>A glycerol oxidase from Norway spruce (Picea abies L. Karst.) expands biochemical and structural attributes of the GMC oxidoreductase superfamily.</title>
        <authorList>
            <person name="Paasela T."/>
            <person name="Kruhler N."/>
            <person name="Zhao H."/>
            <person name="Sun M."/>
            <person name="Haataja T."/>
            <person name="Karppi J."/>
            <person name="Vaattovaara A."/>
            <person name="Master E."/>
            <person name="Sandgren M."/>
            <person name="Karkonen A."/>
            <person name="Tenkanen M."/>
        </authorList>
    </citation>
    <scope>X-RAY CRYSTALLOGRAPHY (1.64 ANGSTROMS) OF 19-558 IN COMPLEX WITH CA(2+) AND FAD</scope>
    <scope>GLYCOSYLATION AT ASN-110; ASN-285 AND ASN-405</scope>
    <scope>DISULFIDE BONDS</scope>
</reference>
<keyword evidence="10" id="KW-0002">3D-structure</keyword>
<feature type="chain" id="PRO_5002739195" description="Glucose-methanol-choline oxidoreductase N-terminal domain-containing protein" evidence="6">
    <location>
        <begin position="24"/>
        <end position="558"/>
    </location>
</feature>
<keyword evidence="3 5" id="KW-0274">FAD</keyword>
<feature type="binding site" evidence="10">
    <location>
        <position position="85"/>
    </location>
    <ligand>
        <name>FAD</name>
        <dbReference type="ChEBI" id="CHEBI:57692"/>
    </ligand>
</feature>
<evidence type="ECO:0007829" key="10">
    <source>
        <dbReference type="PDB" id="8S2Y"/>
    </source>
</evidence>
<feature type="binding site" evidence="10">
    <location>
        <position position="65"/>
    </location>
    <ligand>
        <name>FAD</name>
        <dbReference type="ChEBI" id="CHEBI:57692"/>
    </ligand>
</feature>
<dbReference type="Pfam" id="PF05199">
    <property type="entry name" value="GMC_oxred_C"/>
    <property type="match status" value="1"/>
</dbReference>
<feature type="binding site" evidence="10">
    <location>
        <position position="84"/>
    </location>
    <ligand>
        <name>FAD</name>
        <dbReference type="ChEBI" id="CHEBI:57692"/>
    </ligand>
</feature>
<dbReference type="InterPro" id="IPR012132">
    <property type="entry name" value="GMC_OxRdtase"/>
</dbReference>
<evidence type="ECO:0000256" key="1">
    <source>
        <dbReference type="ARBA" id="ARBA00010790"/>
    </source>
</evidence>
<evidence type="ECO:0000256" key="5">
    <source>
        <dbReference type="RuleBase" id="RU003968"/>
    </source>
</evidence>
<accession>A9NXU5</accession>
<dbReference type="EMBL" id="EF086171">
    <property type="protein sequence ID" value="ABK25456.1"/>
    <property type="molecule type" value="mRNA"/>
</dbReference>
<feature type="binding site" evidence="10">
    <location>
        <position position="139"/>
    </location>
    <ligand>
        <name>FAD</name>
        <dbReference type="ChEBI" id="CHEBI:57692"/>
    </ligand>
</feature>
<keyword evidence="4" id="KW-1015">Disulfide bond</keyword>
<feature type="domain" description="Glucose-methanol-choline oxidoreductase N-terminal" evidence="7">
    <location>
        <begin position="129"/>
        <end position="152"/>
    </location>
</feature>
<feature type="glycosylation site" description="N-linked (GlcNAc...) asparagine" evidence="10">
    <location>
        <position position="405"/>
    </location>
</feature>
<feature type="binding site" evidence="3">
    <location>
        <begin position="497"/>
        <end position="498"/>
    </location>
    <ligand>
        <name>FAD</name>
        <dbReference type="ChEBI" id="CHEBI:57692"/>
    </ligand>
</feature>
<keyword evidence="10" id="KW-0547">Nucleotide-binding</keyword>
<feature type="binding site" evidence="3 10">
    <location>
        <position position="245"/>
    </location>
    <ligand>
        <name>FAD</name>
        <dbReference type="ChEBI" id="CHEBI:57692"/>
    </ligand>
</feature>
<dbReference type="PANTHER" id="PTHR45968">
    <property type="entry name" value="OSJNBA0019K04.7 PROTEIN"/>
    <property type="match status" value="1"/>
</dbReference>
<evidence type="ECO:0000256" key="3">
    <source>
        <dbReference type="PIRSR" id="PIRSR000137-2"/>
    </source>
</evidence>
<feature type="binding site" evidence="10">
    <location>
        <position position="149"/>
    </location>
    <ligand>
        <name>Ca(2+)</name>
        <dbReference type="ChEBI" id="CHEBI:29108"/>
    </ligand>
</feature>
<dbReference type="GO" id="GO:0050660">
    <property type="term" value="F:flavin adenine dinucleotide binding"/>
    <property type="evidence" value="ECO:0007669"/>
    <property type="project" value="InterPro"/>
</dbReference>
<feature type="binding site" evidence="3">
    <location>
        <position position="131"/>
    </location>
    <ligand>
        <name>FAD</name>
        <dbReference type="ChEBI" id="CHEBI:57692"/>
    </ligand>
</feature>
<dbReference type="PANTHER" id="PTHR45968:SF2">
    <property type="entry name" value="(R)-MANDELONITRILE LYASE-LIKE"/>
    <property type="match status" value="1"/>
</dbReference>
<dbReference type="InterPro" id="IPR036188">
    <property type="entry name" value="FAD/NAD-bd_sf"/>
</dbReference>
<feature type="glycosylation site" description="N-linked (GlcNAc...) asparagine" evidence="10">
    <location>
        <position position="110"/>
    </location>
</feature>
<dbReference type="PROSITE" id="PS00623">
    <property type="entry name" value="GMC_OXRED_1"/>
    <property type="match status" value="1"/>
</dbReference>
<evidence type="ECO:0000259" key="7">
    <source>
        <dbReference type="PROSITE" id="PS00623"/>
    </source>
</evidence>
<dbReference type="GO" id="GO:0016614">
    <property type="term" value="F:oxidoreductase activity, acting on CH-OH group of donors"/>
    <property type="evidence" value="ECO:0007669"/>
    <property type="project" value="InterPro"/>
</dbReference>
<evidence type="ECO:0000256" key="4">
    <source>
        <dbReference type="PIRSR" id="PIRSR000137-3"/>
    </source>
</evidence>
<feature type="glycosylation site" description="N-linked (GlcNAc...) asparagine" evidence="10">
    <location>
        <position position="285"/>
    </location>
</feature>